<organism evidence="2 3">
    <name type="scientific">Mycobacterium szulgai</name>
    <dbReference type="NCBI Taxonomy" id="1787"/>
    <lineage>
        <taxon>Bacteria</taxon>
        <taxon>Bacillati</taxon>
        <taxon>Actinomycetota</taxon>
        <taxon>Actinomycetes</taxon>
        <taxon>Mycobacteriales</taxon>
        <taxon>Mycobacteriaceae</taxon>
        <taxon>Mycobacterium</taxon>
    </lineage>
</organism>
<accession>A0A1X2F2X9</accession>
<evidence type="ECO:0000313" key="2">
    <source>
        <dbReference type="EMBL" id="ORX12767.1"/>
    </source>
</evidence>
<sequence>MRGRQENHTAQFLKRQRGRNEWRDHTRQQSQLGFRRIVDRIDSAGLHSSPGEVPAIGYLTQELTADGEIAGAGE</sequence>
<reference evidence="2 3" key="1">
    <citation type="submission" date="2016-01" db="EMBL/GenBank/DDBJ databases">
        <title>The new phylogeny of the genus Mycobacterium.</title>
        <authorList>
            <person name="Tarcisio F."/>
            <person name="Conor M."/>
            <person name="Antonella G."/>
            <person name="Elisabetta G."/>
            <person name="Giulia F.S."/>
            <person name="Sara T."/>
            <person name="Anna F."/>
            <person name="Clotilde B."/>
            <person name="Roberto B."/>
            <person name="Veronica D.S."/>
            <person name="Fabio R."/>
            <person name="Monica P."/>
            <person name="Olivier J."/>
            <person name="Enrico T."/>
            <person name="Nicola S."/>
        </authorList>
    </citation>
    <scope>NUCLEOTIDE SEQUENCE [LARGE SCALE GENOMIC DNA]</scope>
    <source>
        <strain evidence="2 3">DSM 44166</strain>
    </source>
</reference>
<feature type="compositionally biased region" description="Basic and acidic residues" evidence="1">
    <location>
        <begin position="18"/>
        <end position="27"/>
    </location>
</feature>
<gene>
    <name evidence="2" type="ORF">AWC27_22215</name>
</gene>
<evidence type="ECO:0000256" key="1">
    <source>
        <dbReference type="SAM" id="MobiDB-lite"/>
    </source>
</evidence>
<dbReference type="AlphaFoldDB" id="A0A1X2F2X9"/>
<comment type="caution">
    <text evidence="2">The sequence shown here is derived from an EMBL/GenBank/DDBJ whole genome shotgun (WGS) entry which is preliminary data.</text>
</comment>
<evidence type="ECO:0000313" key="3">
    <source>
        <dbReference type="Proteomes" id="UP000193317"/>
    </source>
</evidence>
<dbReference type="Proteomes" id="UP000193317">
    <property type="component" value="Unassembled WGS sequence"/>
</dbReference>
<name>A0A1X2F2X9_MYCSZ</name>
<feature type="region of interest" description="Disordered" evidence="1">
    <location>
        <begin position="1"/>
        <end position="30"/>
    </location>
</feature>
<dbReference type="EMBL" id="LQPW01000031">
    <property type="protein sequence ID" value="ORX12767.1"/>
    <property type="molecule type" value="Genomic_DNA"/>
</dbReference>
<protein>
    <submittedName>
        <fullName evidence="2">Uncharacterized protein</fullName>
    </submittedName>
</protein>
<proteinExistence type="predicted"/>
<keyword evidence="3" id="KW-1185">Reference proteome</keyword>